<feature type="chain" id="PRO_5046937453" description="PepSY domain-containing protein" evidence="2">
    <location>
        <begin position="20"/>
        <end position="128"/>
    </location>
</feature>
<dbReference type="Gene3D" id="3.10.450.360">
    <property type="match status" value="1"/>
</dbReference>
<keyword evidence="2" id="KW-0732">Signal</keyword>
<evidence type="ECO:0000313" key="4">
    <source>
        <dbReference type="Proteomes" id="UP000772618"/>
    </source>
</evidence>
<organism evidence="3 4">
    <name type="scientific">Chryseosolibacter indicus</name>
    <dbReference type="NCBI Taxonomy" id="2782351"/>
    <lineage>
        <taxon>Bacteria</taxon>
        <taxon>Pseudomonadati</taxon>
        <taxon>Bacteroidota</taxon>
        <taxon>Cytophagia</taxon>
        <taxon>Cytophagales</taxon>
        <taxon>Chryseotaleaceae</taxon>
        <taxon>Chryseosolibacter</taxon>
    </lineage>
</organism>
<gene>
    <name evidence="3" type="ORF">KK060_09570</name>
</gene>
<dbReference type="Proteomes" id="UP000772618">
    <property type="component" value="Unassembled WGS sequence"/>
</dbReference>
<accession>A0ABS5VQ11</accession>
<evidence type="ECO:0000256" key="2">
    <source>
        <dbReference type="SAM" id="SignalP"/>
    </source>
</evidence>
<evidence type="ECO:0000313" key="3">
    <source>
        <dbReference type="EMBL" id="MBT1703527.1"/>
    </source>
</evidence>
<sequence length="128" mass="14930">MKKLVIASLLSAGSFIAFAQQPSPDPDTLKNPIKQIDPEPKQQPADIQYVDERERIAADELPQPVLQSLQELEPSGWEKSVVYRDKQHSVFIIEMRDNEQEKIYRFDREGRRLKNLDDKKGKNRKRNN</sequence>
<feature type="region of interest" description="Disordered" evidence="1">
    <location>
        <begin position="20"/>
        <end position="44"/>
    </location>
</feature>
<proteinExistence type="predicted"/>
<protein>
    <recommendedName>
        <fullName evidence="5">PepSY domain-containing protein</fullName>
    </recommendedName>
</protein>
<dbReference type="EMBL" id="JAHESD010000016">
    <property type="protein sequence ID" value="MBT1703527.1"/>
    <property type="molecule type" value="Genomic_DNA"/>
</dbReference>
<reference evidence="3 4" key="1">
    <citation type="submission" date="2021-05" db="EMBL/GenBank/DDBJ databases">
        <title>A Polyphasic approach of four new species of the genus Ohtaekwangia: Ohtaekwangia histidinii sp. nov., Ohtaekwangia cretensis sp. nov., Ohtaekwangia indiensis sp. nov., Ohtaekwangia reichenbachii sp. nov. from diverse environment.</title>
        <authorList>
            <person name="Octaviana S."/>
        </authorList>
    </citation>
    <scope>NUCLEOTIDE SEQUENCE [LARGE SCALE GENOMIC DNA]</scope>
    <source>
        <strain evidence="3 4">PWU20</strain>
    </source>
</reference>
<keyword evidence="4" id="KW-1185">Reference proteome</keyword>
<name>A0ABS5VQ11_9BACT</name>
<dbReference type="RefSeq" id="WP_254153487.1">
    <property type="nucleotide sequence ID" value="NZ_JAHESD010000016.1"/>
</dbReference>
<comment type="caution">
    <text evidence="3">The sequence shown here is derived from an EMBL/GenBank/DDBJ whole genome shotgun (WGS) entry which is preliminary data.</text>
</comment>
<evidence type="ECO:0000256" key="1">
    <source>
        <dbReference type="SAM" id="MobiDB-lite"/>
    </source>
</evidence>
<feature type="signal peptide" evidence="2">
    <location>
        <begin position="1"/>
        <end position="19"/>
    </location>
</feature>
<evidence type="ECO:0008006" key="5">
    <source>
        <dbReference type="Google" id="ProtNLM"/>
    </source>
</evidence>